<keyword evidence="5" id="KW-1185">Reference proteome</keyword>
<protein>
    <submittedName>
        <fullName evidence="4">DUF1254 domain-containing protein</fullName>
    </submittedName>
</protein>
<dbReference type="SUPFAM" id="SSF160935">
    <property type="entry name" value="VPA0735-like"/>
    <property type="match status" value="1"/>
</dbReference>
<dbReference type="KEGG" id="dtl:H8F01_02415"/>
<evidence type="ECO:0000259" key="3">
    <source>
        <dbReference type="Pfam" id="PF06863"/>
    </source>
</evidence>
<dbReference type="InterPro" id="IPR010621">
    <property type="entry name" value="DUF1214"/>
</dbReference>
<sequence>MRAYKPTLVASAVLLAFASTGTFAQSANPHGWLDNDHIQTPYGALDFKGGYPTPETTTRLRDAVTLNRAIDVYMAQMPTVSWYAVWKGVAEAGSKQPNQMVIWENLMDANTLLLTGNTETVYGLAAIDLRKGPVVIEVPPKMLGGFSDIRQTEIIGIGPPGADKGQGGKVLLLPPGYSGSVPSGYIVGHSETNHVVFGVRGFLVEGKTDEAVALMKKTRIYALADAAHPPQQTFINGSGKEIDTVFNDTYDYFASLGRIAQEEPANIFTTSDRFAMASIGIESGKAFQPGDAQRKVLAEAAKVGGAYARVNGFDSNDPERLVYPDRRWEWTFIGGSATWDTQGYVNADRRAGFAYSAIGMSPAMASKAVGVGSQYIWSMRDKHGDYLDGGKSYHLHVPPNVPVKNFWSVVVYDAVSRSMLRNGQKFPTVSQYTGPTANADGSYDIWFGPKAPAGKEKNWVETVPNKGWFTIMRFYGPLQPFFDKSWKVDDIELVK</sequence>
<dbReference type="Proteomes" id="UP000515873">
    <property type="component" value="Chromosome"/>
</dbReference>
<dbReference type="InterPro" id="IPR037049">
    <property type="entry name" value="DUF1214_C_sf"/>
</dbReference>
<keyword evidence="1" id="KW-0732">Signal</keyword>
<feature type="signal peptide" evidence="1">
    <location>
        <begin position="1"/>
        <end position="24"/>
    </location>
</feature>
<feature type="domain" description="DUF1254" evidence="3">
    <location>
        <begin position="97"/>
        <end position="221"/>
    </location>
</feature>
<dbReference type="PANTHER" id="PTHR36509">
    <property type="entry name" value="BLL3101 PROTEIN"/>
    <property type="match status" value="1"/>
</dbReference>
<accession>A0A7G8QA41</accession>
<dbReference type="Gene3D" id="1.10.3360.10">
    <property type="entry name" value="VPA0735-like domain"/>
    <property type="match status" value="1"/>
</dbReference>
<evidence type="ECO:0000313" key="4">
    <source>
        <dbReference type="EMBL" id="QNK03649.1"/>
    </source>
</evidence>
<name>A0A7G8QA41_9GAMM</name>
<dbReference type="InterPro" id="IPR037050">
    <property type="entry name" value="DUF1254_sf"/>
</dbReference>
<dbReference type="Pfam" id="PF06863">
    <property type="entry name" value="DUF1254"/>
    <property type="match status" value="1"/>
</dbReference>
<dbReference type="Gene3D" id="2.60.120.600">
    <property type="entry name" value="Domain of unknown function DUF1214, C-terminal domain"/>
    <property type="match status" value="1"/>
</dbReference>
<dbReference type="InterPro" id="IPR010679">
    <property type="entry name" value="DUF1254"/>
</dbReference>
<evidence type="ECO:0000313" key="5">
    <source>
        <dbReference type="Proteomes" id="UP000515873"/>
    </source>
</evidence>
<dbReference type="Gene3D" id="2.60.40.1610">
    <property type="entry name" value="Domain of unknown function DUF1254"/>
    <property type="match status" value="1"/>
</dbReference>
<feature type="chain" id="PRO_5028998659" evidence="1">
    <location>
        <begin position="25"/>
        <end position="495"/>
    </location>
</feature>
<gene>
    <name evidence="4" type="ORF">H8F01_02415</name>
</gene>
<reference evidence="4 5" key="1">
    <citation type="submission" date="2020-08" db="EMBL/GenBank/DDBJ databases">
        <title>Dyella sp. G9 isolated from forest soil.</title>
        <authorList>
            <person name="Fu J."/>
            <person name="Qiu L."/>
        </authorList>
    </citation>
    <scope>NUCLEOTIDE SEQUENCE [LARGE SCALE GENOMIC DNA]</scope>
    <source>
        <strain evidence="4 5">G9</strain>
    </source>
</reference>
<dbReference type="AlphaFoldDB" id="A0A7G8QA41"/>
<feature type="domain" description="DUF1214" evidence="2">
    <location>
        <begin position="373"/>
        <end position="478"/>
    </location>
</feature>
<dbReference type="PANTHER" id="PTHR36509:SF3">
    <property type="entry name" value="SIGNAL PEPTIDE PROTEIN"/>
    <property type="match status" value="1"/>
</dbReference>
<proteinExistence type="predicted"/>
<dbReference type="Pfam" id="PF06742">
    <property type="entry name" value="DUF1214"/>
    <property type="match status" value="1"/>
</dbReference>
<organism evidence="4 5">
    <name type="scientific">Dyella telluris</name>
    <dbReference type="NCBI Taxonomy" id="2763498"/>
    <lineage>
        <taxon>Bacteria</taxon>
        <taxon>Pseudomonadati</taxon>
        <taxon>Pseudomonadota</taxon>
        <taxon>Gammaproteobacteria</taxon>
        <taxon>Lysobacterales</taxon>
        <taxon>Rhodanobacteraceae</taxon>
        <taxon>Dyella</taxon>
    </lineage>
</organism>
<evidence type="ECO:0000256" key="1">
    <source>
        <dbReference type="SAM" id="SignalP"/>
    </source>
</evidence>
<evidence type="ECO:0000259" key="2">
    <source>
        <dbReference type="Pfam" id="PF06742"/>
    </source>
</evidence>
<dbReference type="EMBL" id="CP060412">
    <property type="protein sequence ID" value="QNK03649.1"/>
    <property type="molecule type" value="Genomic_DNA"/>
</dbReference>